<dbReference type="SUPFAM" id="SSF54862">
    <property type="entry name" value="4Fe-4S ferredoxins"/>
    <property type="match status" value="1"/>
</dbReference>
<feature type="domain" description="4Fe-4S ferredoxin-type" evidence="5">
    <location>
        <begin position="4"/>
        <end position="33"/>
    </location>
</feature>
<accession>A0A178MQY4</accession>
<evidence type="ECO:0000256" key="4">
    <source>
        <dbReference type="ARBA" id="ARBA00023014"/>
    </source>
</evidence>
<evidence type="ECO:0000313" key="6">
    <source>
        <dbReference type="EMBL" id="OAN50485.1"/>
    </source>
</evidence>
<dbReference type="OrthoDB" id="9779457at2"/>
<gene>
    <name evidence="6" type="ORF">A6A05_12530</name>
</gene>
<dbReference type="AlphaFoldDB" id="A0A178MQY4"/>
<comment type="caution">
    <text evidence="6">The sequence shown here is derived from an EMBL/GenBank/DDBJ whole genome shotgun (WGS) entry which is preliminary data.</text>
</comment>
<dbReference type="Pfam" id="PF13247">
    <property type="entry name" value="Fer4_11"/>
    <property type="match status" value="1"/>
</dbReference>
<proteinExistence type="predicted"/>
<feature type="domain" description="4Fe-4S ferredoxin-type" evidence="5">
    <location>
        <begin position="81"/>
        <end position="110"/>
    </location>
</feature>
<dbReference type="InterPro" id="IPR017896">
    <property type="entry name" value="4Fe4S_Fe-S-bd"/>
</dbReference>
<organism evidence="6 7">
    <name type="scientific">Magnetospirillum moscoviense</name>
    <dbReference type="NCBI Taxonomy" id="1437059"/>
    <lineage>
        <taxon>Bacteria</taxon>
        <taxon>Pseudomonadati</taxon>
        <taxon>Pseudomonadota</taxon>
        <taxon>Alphaproteobacteria</taxon>
        <taxon>Rhodospirillales</taxon>
        <taxon>Rhodospirillaceae</taxon>
        <taxon>Magnetospirillum</taxon>
    </lineage>
</organism>
<protein>
    <submittedName>
        <fullName evidence="6">4Fe-4S ferredoxin</fullName>
    </submittedName>
</protein>
<dbReference type="InterPro" id="IPR017900">
    <property type="entry name" value="4Fe4S_Fe_S_CS"/>
</dbReference>
<dbReference type="PANTHER" id="PTHR43177">
    <property type="entry name" value="PROTEIN NRFC"/>
    <property type="match status" value="1"/>
</dbReference>
<evidence type="ECO:0000256" key="1">
    <source>
        <dbReference type="ARBA" id="ARBA00022485"/>
    </source>
</evidence>
<keyword evidence="3" id="KW-0408">Iron</keyword>
<dbReference type="GO" id="GO:0051539">
    <property type="term" value="F:4 iron, 4 sulfur cluster binding"/>
    <property type="evidence" value="ECO:0007669"/>
    <property type="project" value="UniProtKB-KW"/>
</dbReference>
<dbReference type="CDD" id="cd10551">
    <property type="entry name" value="PsrB"/>
    <property type="match status" value="1"/>
</dbReference>
<dbReference type="PANTHER" id="PTHR43177:SF3">
    <property type="entry name" value="PROTEIN NRFC HOMOLOG"/>
    <property type="match status" value="1"/>
</dbReference>
<dbReference type="STRING" id="1437059.A6A05_12530"/>
<dbReference type="PROSITE" id="PS51379">
    <property type="entry name" value="4FE4S_FER_2"/>
    <property type="match status" value="2"/>
</dbReference>
<dbReference type="Proteomes" id="UP000078543">
    <property type="component" value="Unassembled WGS sequence"/>
</dbReference>
<dbReference type="GO" id="GO:0046872">
    <property type="term" value="F:metal ion binding"/>
    <property type="evidence" value="ECO:0007669"/>
    <property type="project" value="UniProtKB-KW"/>
</dbReference>
<dbReference type="EMBL" id="LWQU01000139">
    <property type="protein sequence ID" value="OAN50485.1"/>
    <property type="molecule type" value="Genomic_DNA"/>
</dbReference>
<keyword evidence="7" id="KW-1185">Reference proteome</keyword>
<dbReference type="PROSITE" id="PS00198">
    <property type="entry name" value="4FE4S_FER_1"/>
    <property type="match status" value="1"/>
</dbReference>
<sequence length="217" mass="23698">MTRYVMVADLRRCVGCQTCTAACKENNGTPVGVQWRRVLDIEAGEYPDVSRVFLPTGCNHCDKPPCMEVCPSTATGKRADGLVTIDYDLCIGCSYCIMACPYDARFKVEDLAYSYGEANAADQARSNPAEFDGVVSKCTFCIDRIDAGLAKGLVPGRDMEATPACVQGCISGALRFGDLHDPNSDVSQLIKNNKYFRQHEEEGTGPGFYYLWDKGAP</sequence>
<keyword evidence="2" id="KW-0479">Metal-binding</keyword>
<evidence type="ECO:0000259" key="5">
    <source>
        <dbReference type="PROSITE" id="PS51379"/>
    </source>
</evidence>
<reference evidence="6 7" key="1">
    <citation type="submission" date="2016-04" db="EMBL/GenBank/DDBJ databases">
        <title>Draft genome sequence of freshwater magnetotactic bacteria Magnetospirillum marisnigri SP-1 and Magnetospirillum moscoviense BB-1.</title>
        <authorList>
            <person name="Koziaeva V."/>
            <person name="Dziuba M.V."/>
            <person name="Ivanov T.M."/>
            <person name="Kuznetsov B."/>
            <person name="Grouzdev D.S."/>
        </authorList>
    </citation>
    <scope>NUCLEOTIDE SEQUENCE [LARGE SCALE GENOMIC DNA]</scope>
    <source>
        <strain evidence="6 7">BB-1</strain>
    </source>
</reference>
<dbReference type="RefSeq" id="WP_068500424.1">
    <property type="nucleotide sequence ID" value="NZ_LWQU01000139.1"/>
</dbReference>
<evidence type="ECO:0000256" key="2">
    <source>
        <dbReference type="ARBA" id="ARBA00022723"/>
    </source>
</evidence>
<keyword evidence="4" id="KW-0411">Iron-sulfur</keyword>
<evidence type="ECO:0000313" key="7">
    <source>
        <dbReference type="Proteomes" id="UP000078543"/>
    </source>
</evidence>
<evidence type="ECO:0000256" key="3">
    <source>
        <dbReference type="ARBA" id="ARBA00023004"/>
    </source>
</evidence>
<dbReference type="Gene3D" id="3.30.70.20">
    <property type="match status" value="2"/>
</dbReference>
<dbReference type="InterPro" id="IPR050954">
    <property type="entry name" value="ET_IronSulfur_Cluster-Binding"/>
</dbReference>
<name>A0A178MQY4_9PROT</name>
<keyword evidence="1" id="KW-0004">4Fe-4S</keyword>